<sequence>MAHPGFDFLTFATQVVFCPRSARHAHAFWCNDPALPEAKATQLAKILASPQTYEPWLGEKGCGGFHADWYLRWGEGHERHEVILCEGCHEALVYYAGGFVRCDLSKEGYEQISAITGEPPAP</sequence>
<dbReference type="EMBL" id="JAPDDT010000015">
    <property type="protein sequence ID" value="MCW1925623.1"/>
    <property type="molecule type" value="Genomic_DNA"/>
</dbReference>
<protein>
    <recommendedName>
        <fullName evidence="3">CULT domain-containing protein</fullName>
    </recommendedName>
</protein>
<comment type="caution">
    <text evidence="1">The sequence shown here is derived from an EMBL/GenBank/DDBJ whole genome shotgun (WGS) entry which is preliminary data.</text>
</comment>
<name>A0ABT3GQ68_9BACT</name>
<gene>
    <name evidence="1" type="ORF">OKA05_23900</name>
</gene>
<proteinExistence type="predicted"/>
<evidence type="ECO:0000313" key="2">
    <source>
        <dbReference type="Proteomes" id="UP001320876"/>
    </source>
</evidence>
<accession>A0ABT3GQ68</accession>
<organism evidence="1 2">
    <name type="scientific">Luteolibacter arcticus</name>
    <dbReference type="NCBI Taxonomy" id="1581411"/>
    <lineage>
        <taxon>Bacteria</taxon>
        <taxon>Pseudomonadati</taxon>
        <taxon>Verrucomicrobiota</taxon>
        <taxon>Verrucomicrobiia</taxon>
        <taxon>Verrucomicrobiales</taxon>
        <taxon>Verrucomicrobiaceae</taxon>
        <taxon>Luteolibacter</taxon>
    </lineage>
</organism>
<reference evidence="1 2" key="1">
    <citation type="submission" date="2022-10" db="EMBL/GenBank/DDBJ databases">
        <title>Luteolibacter arcticus strain CCTCC AB 2014275, whole genome shotgun sequencing project.</title>
        <authorList>
            <person name="Zhao G."/>
            <person name="Shen L."/>
        </authorList>
    </citation>
    <scope>NUCLEOTIDE SEQUENCE [LARGE SCALE GENOMIC DNA]</scope>
    <source>
        <strain evidence="1 2">CCTCC AB 2014275</strain>
    </source>
</reference>
<dbReference type="Proteomes" id="UP001320876">
    <property type="component" value="Unassembled WGS sequence"/>
</dbReference>
<evidence type="ECO:0008006" key="3">
    <source>
        <dbReference type="Google" id="ProtNLM"/>
    </source>
</evidence>
<evidence type="ECO:0000313" key="1">
    <source>
        <dbReference type="EMBL" id="MCW1925623.1"/>
    </source>
</evidence>
<dbReference type="RefSeq" id="WP_264489729.1">
    <property type="nucleotide sequence ID" value="NZ_JAPDDT010000015.1"/>
</dbReference>
<keyword evidence="2" id="KW-1185">Reference proteome</keyword>